<dbReference type="Pfam" id="PF00990">
    <property type="entry name" value="GGDEF"/>
    <property type="match status" value="1"/>
</dbReference>
<keyword evidence="4" id="KW-1185">Reference proteome</keyword>
<dbReference type="Pfam" id="PF00563">
    <property type="entry name" value="EAL"/>
    <property type="match status" value="1"/>
</dbReference>
<organism evidence="3 4">
    <name type="scientific">Catellatospora coxensis</name>
    <dbReference type="NCBI Taxonomy" id="310354"/>
    <lineage>
        <taxon>Bacteria</taxon>
        <taxon>Bacillati</taxon>
        <taxon>Actinomycetota</taxon>
        <taxon>Actinomycetes</taxon>
        <taxon>Micromonosporales</taxon>
        <taxon>Micromonosporaceae</taxon>
        <taxon>Catellatospora</taxon>
    </lineage>
</organism>
<evidence type="ECO:0000313" key="4">
    <source>
        <dbReference type="Proteomes" id="UP000630887"/>
    </source>
</evidence>
<evidence type="ECO:0008006" key="5">
    <source>
        <dbReference type="Google" id="ProtNLM"/>
    </source>
</evidence>
<protein>
    <recommendedName>
        <fullName evidence="5">Diguanylate cyclase (GGDEF)-like protein</fullName>
    </recommendedName>
</protein>
<dbReference type="GO" id="GO:0071111">
    <property type="term" value="F:cyclic-guanylate-specific phosphodiesterase activity"/>
    <property type="evidence" value="ECO:0007669"/>
    <property type="project" value="InterPro"/>
</dbReference>
<comment type="caution">
    <text evidence="3">The sequence shown here is derived from an EMBL/GenBank/DDBJ whole genome shotgun (WGS) entry which is preliminary data.</text>
</comment>
<dbReference type="InterPro" id="IPR029787">
    <property type="entry name" value="Nucleotide_cyclase"/>
</dbReference>
<dbReference type="InterPro" id="IPR000160">
    <property type="entry name" value="GGDEF_dom"/>
</dbReference>
<dbReference type="EMBL" id="BONI01000034">
    <property type="protein sequence ID" value="GIG07464.1"/>
    <property type="molecule type" value="Genomic_DNA"/>
</dbReference>
<dbReference type="InterPro" id="IPR035919">
    <property type="entry name" value="EAL_sf"/>
</dbReference>
<dbReference type="Proteomes" id="UP000630887">
    <property type="component" value="Unassembled WGS sequence"/>
</dbReference>
<dbReference type="SUPFAM" id="SSF141868">
    <property type="entry name" value="EAL domain-like"/>
    <property type="match status" value="1"/>
</dbReference>
<dbReference type="SMART" id="SM00052">
    <property type="entry name" value="EAL"/>
    <property type="match status" value="1"/>
</dbReference>
<dbReference type="AlphaFoldDB" id="A0A8J3L1S1"/>
<dbReference type="Gene3D" id="3.20.20.450">
    <property type="entry name" value="EAL domain"/>
    <property type="match status" value="1"/>
</dbReference>
<proteinExistence type="predicted"/>
<dbReference type="Gene3D" id="3.30.70.270">
    <property type="match status" value="1"/>
</dbReference>
<evidence type="ECO:0000259" key="2">
    <source>
        <dbReference type="PROSITE" id="PS50887"/>
    </source>
</evidence>
<accession>A0A8J3L1S1</accession>
<dbReference type="RefSeq" id="WP_203693803.1">
    <property type="nucleotide sequence ID" value="NZ_BONI01000034.1"/>
</dbReference>
<dbReference type="NCBIfam" id="TIGR00254">
    <property type="entry name" value="GGDEF"/>
    <property type="match status" value="1"/>
</dbReference>
<dbReference type="InterPro" id="IPR001633">
    <property type="entry name" value="EAL_dom"/>
</dbReference>
<name>A0A8J3L1S1_9ACTN</name>
<sequence>MTVTGNIGTLARPALVVDADTPCESLEATFRSRSDLMAVIVADGDRLGLIMRGRFDQAMSGPFGYGRLLWRQRPVSAVADWKPLFLPGATTVAAASHLLRTRPAEHRYDDLIVDLDAHRVGTVSAAHLFDALATQFADRAVRDDLTGLANRSHFLDLLAAACADAGGDGDRVAVAFVDIDGMKRINDSHGHQAGDSVLTLVAHQLRDALRPGEIAARLGGDEFAVLARVRRDVCAEEAALELGRRCLLAIAARDGRHDPALHPYASIGVAVSGNRSDPQTLASEADMAMYRAKQAGGNQVELAVGVEAGLAGDVELVDRTVAQAVEHGELRLFYQPIVRVSDRSVASVEALVRWQHPTLGLLPPGRFLPGARRAGHLPALDRWVLHRACADLVAMDAELGERSPSWVNVNLSAPTLAGPFDEMVVQTLAETGLPASRLRLELPEEADLQTLADAGPRLERLIALGVWLTLDDMGAGSTNLRYLSTLAIHGIKIDRAFVAGMLHNPRDHAVVKLLTDLAHGLGLRVTAEGVENAAQLSELARLGVVNAQGYHLAHPMPLTVLTRMLSGEAAELPRPARGRA</sequence>
<dbReference type="CDD" id="cd01948">
    <property type="entry name" value="EAL"/>
    <property type="match status" value="1"/>
</dbReference>
<feature type="domain" description="GGDEF" evidence="2">
    <location>
        <begin position="170"/>
        <end position="305"/>
    </location>
</feature>
<dbReference type="PROSITE" id="PS50887">
    <property type="entry name" value="GGDEF"/>
    <property type="match status" value="1"/>
</dbReference>
<dbReference type="PROSITE" id="PS50883">
    <property type="entry name" value="EAL"/>
    <property type="match status" value="1"/>
</dbReference>
<evidence type="ECO:0000313" key="3">
    <source>
        <dbReference type="EMBL" id="GIG07464.1"/>
    </source>
</evidence>
<dbReference type="SUPFAM" id="SSF55073">
    <property type="entry name" value="Nucleotide cyclase"/>
    <property type="match status" value="1"/>
</dbReference>
<dbReference type="CDD" id="cd01949">
    <property type="entry name" value="GGDEF"/>
    <property type="match status" value="1"/>
</dbReference>
<dbReference type="InterPro" id="IPR050706">
    <property type="entry name" value="Cyclic-di-GMP_PDE-like"/>
</dbReference>
<reference evidence="3 4" key="1">
    <citation type="submission" date="2021-01" db="EMBL/GenBank/DDBJ databases">
        <title>Whole genome shotgun sequence of Catellatospora coxensis NBRC 107359.</title>
        <authorList>
            <person name="Komaki H."/>
            <person name="Tamura T."/>
        </authorList>
    </citation>
    <scope>NUCLEOTIDE SEQUENCE [LARGE SCALE GENOMIC DNA]</scope>
    <source>
        <strain evidence="3 4">NBRC 107359</strain>
    </source>
</reference>
<gene>
    <name evidence="3" type="ORF">Cco03nite_41640</name>
</gene>
<dbReference type="SMART" id="SM00267">
    <property type="entry name" value="GGDEF"/>
    <property type="match status" value="1"/>
</dbReference>
<dbReference type="InterPro" id="IPR043128">
    <property type="entry name" value="Rev_trsase/Diguanyl_cyclase"/>
</dbReference>
<dbReference type="PANTHER" id="PTHR33121:SF70">
    <property type="entry name" value="SIGNALING PROTEIN YKOW"/>
    <property type="match status" value="1"/>
</dbReference>
<dbReference type="PANTHER" id="PTHR33121">
    <property type="entry name" value="CYCLIC DI-GMP PHOSPHODIESTERASE PDEF"/>
    <property type="match status" value="1"/>
</dbReference>
<feature type="domain" description="EAL" evidence="1">
    <location>
        <begin position="314"/>
        <end position="569"/>
    </location>
</feature>
<evidence type="ECO:0000259" key="1">
    <source>
        <dbReference type="PROSITE" id="PS50883"/>
    </source>
</evidence>